<evidence type="ECO:0000256" key="6">
    <source>
        <dbReference type="ARBA" id="ARBA00022630"/>
    </source>
</evidence>
<evidence type="ECO:0000256" key="4">
    <source>
        <dbReference type="ARBA" id="ARBA00013145"/>
    </source>
</evidence>
<dbReference type="FunFam" id="3.40.50.1220:FF:000008">
    <property type="entry name" value="Acetolactate synthase"/>
    <property type="match status" value="1"/>
</dbReference>
<dbReference type="EMBL" id="CP003557">
    <property type="protein sequence ID" value="AFN73483.1"/>
    <property type="molecule type" value="Genomic_DNA"/>
</dbReference>
<feature type="domain" description="Thiamine pyrophosphate enzyme TPP-binding" evidence="16">
    <location>
        <begin position="398"/>
        <end position="548"/>
    </location>
</feature>
<evidence type="ECO:0000256" key="9">
    <source>
        <dbReference type="ARBA" id="ARBA00022827"/>
    </source>
</evidence>
<evidence type="ECO:0000259" key="15">
    <source>
        <dbReference type="Pfam" id="PF00205"/>
    </source>
</evidence>
<evidence type="ECO:0000256" key="12">
    <source>
        <dbReference type="ARBA" id="ARBA00023304"/>
    </source>
</evidence>
<dbReference type="GO" id="GO:0030976">
    <property type="term" value="F:thiamine pyrophosphate binding"/>
    <property type="evidence" value="ECO:0007669"/>
    <property type="project" value="UniProtKB-UniRule"/>
</dbReference>
<evidence type="ECO:0000256" key="7">
    <source>
        <dbReference type="ARBA" id="ARBA00022679"/>
    </source>
</evidence>
<dbReference type="GO" id="GO:0005948">
    <property type="term" value="C:acetolactate synthase complex"/>
    <property type="evidence" value="ECO:0007669"/>
    <property type="project" value="TreeGrafter"/>
</dbReference>
<comment type="cofactor">
    <cofactor evidence="14">
        <name>thiamine diphosphate</name>
        <dbReference type="ChEBI" id="CHEBI:58937"/>
    </cofactor>
    <text evidence="14">Binds 1 thiamine pyrophosphate per subunit.</text>
</comment>
<comment type="cofactor">
    <cofactor evidence="14">
        <name>Mg(2+)</name>
        <dbReference type="ChEBI" id="CHEBI:18420"/>
    </cofactor>
    <text evidence="14">Binds 1 Mg(2+) ion per subunit.</text>
</comment>
<keyword evidence="12 14" id="KW-0100">Branched-chain amino acid biosynthesis</keyword>
<evidence type="ECO:0000256" key="11">
    <source>
        <dbReference type="ARBA" id="ARBA00023052"/>
    </source>
</evidence>
<comment type="pathway">
    <text evidence="2 14">Amino-acid biosynthesis; L-valine biosynthesis; L-valine from pyruvate: step 1/4.</text>
</comment>
<dbReference type="UniPathway" id="UPA00047">
    <property type="reaction ID" value="UER00055"/>
</dbReference>
<dbReference type="InterPro" id="IPR012001">
    <property type="entry name" value="Thiamin_PyroP_enz_TPP-bd_dom"/>
</dbReference>
<dbReference type="InterPro" id="IPR029035">
    <property type="entry name" value="DHS-like_NAD/FAD-binding_dom"/>
</dbReference>
<proteinExistence type="inferred from homology"/>
<keyword evidence="6" id="KW-0285">Flavoprotein</keyword>
<dbReference type="CDD" id="cd02015">
    <property type="entry name" value="TPP_AHAS"/>
    <property type="match status" value="1"/>
</dbReference>
<protein>
    <recommendedName>
        <fullName evidence="4 14">Acetolactate synthase</fullName>
        <ecNumber evidence="4 14">2.2.1.6</ecNumber>
    </recommendedName>
</protein>
<evidence type="ECO:0000313" key="18">
    <source>
        <dbReference type="EMBL" id="AFN73483.1"/>
    </source>
</evidence>
<feature type="domain" description="Thiamine pyrophosphate enzyme N-terminal TPP-binding" evidence="17">
    <location>
        <begin position="16"/>
        <end position="131"/>
    </location>
</feature>
<dbReference type="SUPFAM" id="SSF52467">
    <property type="entry name" value="DHS-like NAD/FAD-binding domain"/>
    <property type="match status" value="1"/>
</dbReference>
<dbReference type="GO" id="GO:0009097">
    <property type="term" value="P:isoleucine biosynthetic process"/>
    <property type="evidence" value="ECO:0007669"/>
    <property type="project" value="UniProtKB-UniPathway"/>
</dbReference>
<dbReference type="InterPro" id="IPR012846">
    <property type="entry name" value="Acetolactate_synth_lsu"/>
</dbReference>
<dbReference type="RefSeq" id="WP_014854920.1">
    <property type="nucleotide sequence ID" value="NC_018178.1"/>
</dbReference>
<dbReference type="PANTHER" id="PTHR18968">
    <property type="entry name" value="THIAMINE PYROPHOSPHATE ENZYMES"/>
    <property type="match status" value="1"/>
</dbReference>
<dbReference type="GO" id="GO:0003984">
    <property type="term" value="F:acetolactate synthase activity"/>
    <property type="evidence" value="ECO:0007669"/>
    <property type="project" value="UniProtKB-EC"/>
</dbReference>
<dbReference type="HOGENOM" id="CLU_013748_1_2_10"/>
<dbReference type="Proteomes" id="UP000009011">
    <property type="component" value="Chromosome"/>
</dbReference>
<name>I6ZWP7_MELRP</name>
<comment type="similarity">
    <text evidence="3 14">Belongs to the TPP enzyme family.</text>
</comment>
<dbReference type="eggNOG" id="COG0028">
    <property type="taxonomic scope" value="Bacteria"/>
</dbReference>
<gene>
    <name evidence="18" type="ordered locus">MROS_0239</name>
</gene>
<evidence type="ECO:0000256" key="5">
    <source>
        <dbReference type="ARBA" id="ARBA00022605"/>
    </source>
</evidence>
<dbReference type="EC" id="2.2.1.6" evidence="4 14"/>
<keyword evidence="19" id="KW-1185">Reference proteome</keyword>
<dbReference type="GO" id="GO:0009099">
    <property type="term" value="P:L-valine biosynthetic process"/>
    <property type="evidence" value="ECO:0007669"/>
    <property type="project" value="UniProtKB-UniPathway"/>
</dbReference>
<dbReference type="Gene3D" id="3.40.50.1220">
    <property type="entry name" value="TPP-binding domain"/>
    <property type="match status" value="1"/>
</dbReference>
<evidence type="ECO:0000256" key="1">
    <source>
        <dbReference type="ARBA" id="ARBA00004974"/>
    </source>
</evidence>
<dbReference type="Pfam" id="PF00205">
    <property type="entry name" value="TPP_enzyme_M"/>
    <property type="match status" value="1"/>
</dbReference>
<evidence type="ECO:0000256" key="13">
    <source>
        <dbReference type="ARBA" id="ARBA00048670"/>
    </source>
</evidence>
<dbReference type="STRING" id="1191523.MROS_0239"/>
<keyword evidence="10 14" id="KW-0460">Magnesium</keyword>
<evidence type="ECO:0000256" key="2">
    <source>
        <dbReference type="ARBA" id="ARBA00005025"/>
    </source>
</evidence>
<dbReference type="InterPro" id="IPR011766">
    <property type="entry name" value="TPP_enzyme_TPP-bd"/>
</dbReference>
<accession>I6ZWP7</accession>
<feature type="domain" description="Thiamine pyrophosphate enzyme central" evidence="15">
    <location>
        <begin position="206"/>
        <end position="341"/>
    </location>
</feature>
<reference evidence="18 19" key="1">
    <citation type="journal article" date="2013" name="PLoS ONE">
        <title>Genomic analysis of Melioribacter roseus, facultatively anaerobic organotrophic bacterium representing a novel deep lineage within Bacteriodetes/Chlorobi group.</title>
        <authorList>
            <person name="Kadnikov V.V."/>
            <person name="Mardanov A.V."/>
            <person name="Podosokorskaya O.A."/>
            <person name="Gavrilov S.N."/>
            <person name="Kublanov I.V."/>
            <person name="Beletsky A.V."/>
            <person name="Bonch-Osmolovskaya E.A."/>
            <person name="Ravin N.V."/>
        </authorList>
    </citation>
    <scope>NUCLEOTIDE SEQUENCE [LARGE SCALE GENOMIC DNA]</scope>
    <source>
        <strain evidence="19">JCM 17771 / P3M-2</strain>
    </source>
</reference>
<keyword evidence="8 14" id="KW-0479">Metal-binding</keyword>
<evidence type="ECO:0000256" key="3">
    <source>
        <dbReference type="ARBA" id="ARBA00007812"/>
    </source>
</evidence>
<dbReference type="NCBIfam" id="TIGR00118">
    <property type="entry name" value="acolac_lg"/>
    <property type="match status" value="1"/>
</dbReference>
<organism evidence="18 19">
    <name type="scientific">Melioribacter roseus (strain DSM 23840 / JCM 17771 / VKM B-2668 / P3M-2)</name>
    <dbReference type="NCBI Taxonomy" id="1191523"/>
    <lineage>
        <taxon>Bacteria</taxon>
        <taxon>Pseudomonadati</taxon>
        <taxon>Ignavibacteriota</taxon>
        <taxon>Ignavibacteria</taxon>
        <taxon>Ignavibacteriales</taxon>
        <taxon>Melioribacteraceae</taxon>
        <taxon>Melioribacter</taxon>
    </lineage>
</organism>
<keyword evidence="9" id="KW-0274">FAD</keyword>
<dbReference type="FunFam" id="3.40.50.970:FF:000007">
    <property type="entry name" value="Acetolactate synthase"/>
    <property type="match status" value="1"/>
</dbReference>
<dbReference type="InterPro" id="IPR029061">
    <property type="entry name" value="THDP-binding"/>
</dbReference>
<comment type="catalytic activity">
    <reaction evidence="13 14">
        <text>2 pyruvate + H(+) = (2S)-2-acetolactate + CO2</text>
        <dbReference type="Rhea" id="RHEA:25249"/>
        <dbReference type="ChEBI" id="CHEBI:15361"/>
        <dbReference type="ChEBI" id="CHEBI:15378"/>
        <dbReference type="ChEBI" id="CHEBI:16526"/>
        <dbReference type="ChEBI" id="CHEBI:58476"/>
        <dbReference type="EC" id="2.2.1.6"/>
    </reaction>
</comment>
<evidence type="ECO:0000256" key="10">
    <source>
        <dbReference type="ARBA" id="ARBA00022842"/>
    </source>
</evidence>
<evidence type="ECO:0000259" key="17">
    <source>
        <dbReference type="Pfam" id="PF02776"/>
    </source>
</evidence>
<comment type="pathway">
    <text evidence="1 14">Amino-acid biosynthesis; L-isoleucine biosynthesis; L-isoleucine from 2-oxobutanoate: step 1/4.</text>
</comment>
<dbReference type="PATRIC" id="fig|1191523.3.peg.245"/>
<dbReference type="UniPathway" id="UPA00049">
    <property type="reaction ID" value="UER00059"/>
</dbReference>
<evidence type="ECO:0000259" key="16">
    <source>
        <dbReference type="Pfam" id="PF02775"/>
    </source>
</evidence>
<dbReference type="FunFam" id="3.40.50.970:FF:000016">
    <property type="entry name" value="Acetolactate synthase"/>
    <property type="match status" value="1"/>
</dbReference>
<evidence type="ECO:0000256" key="14">
    <source>
        <dbReference type="RuleBase" id="RU003591"/>
    </source>
</evidence>
<keyword evidence="11 14" id="KW-0786">Thiamine pyrophosphate</keyword>
<evidence type="ECO:0000313" key="19">
    <source>
        <dbReference type="Proteomes" id="UP000009011"/>
    </source>
</evidence>
<dbReference type="GO" id="GO:0050660">
    <property type="term" value="F:flavin adenine dinucleotide binding"/>
    <property type="evidence" value="ECO:0007669"/>
    <property type="project" value="InterPro"/>
</dbReference>
<evidence type="ECO:0000256" key="8">
    <source>
        <dbReference type="ARBA" id="ARBA00022723"/>
    </source>
</evidence>
<dbReference type="CDD" id="cd07035">
    <property type="entry name" value="TPP_PYR_POX_like"/>
    <property type="match status" value="1"/>
</dbReference>
<dbReference type="AlphaFoldDB" id="I6ZWP7"/>
<dbReference type="SUPFAM" id="SSF52518">
    <property type="entry name" value="Thiamin diphosphate-binding fold (THDP-binding)"/>
    <property type="match status" value="2"/>
</dbReference>
<sequence length="580" mass="64446">MKINERGNYEYQKNKMSGADIFFECLKREGVEYVFGYPGGAVLPIYERLYDIDFLKHILVRHEQGATHMAEGYAKATGKVGVVLVTSGPGATNTVTGITDAYMDSVPIVVFTGQVPTHLIGNDAFQEADICGITRPITKHNFLVRDISELAPTIRQAFYIASTGRPGPVVVDLPKNVINNITEFHYPDKIDLKGYKPKVFGHQNQIKKAAMMIQKAKRPLLYVGGGVIMSGGNRELYLLAKENNLPVTMTLQGLGAFPGTDPQSLGMLGMHGTYWANQAVNNCDLLISLGARFDDRVTGKVETFARNAYKIHVDIDPTCIDKNIVVDLPIVGDVKHVMAELASEITRKPDLDEWWEQINKWKKECPLEYDMSDGRLRAQFVIEKLSELTKGEAVVVTDVGQNQMWTAQYYKFNHPRSHITSGGLGTMGFALPAAIGVAFGVKDRPVISINGDGGFQMNIQELATAVYYKLPIKIIVLNNSFLGMVRQWQELFHAEKFSFTDLSDSNPDFVKVAEAFGVKAYSTDSPHNVESLLREMLDHNDGPVMVEFKVAKEDMVFPIVPAGASISDMIIRRLDPKEMI</sequence>
<dbReference type="InterPro" id="IPR045229">
    <property type="entry name" value="TPP_enz"/>
</dbReference>
<dbReference type="Pfam" id="PF02775">
    <property type="entry name" value="TPP_enzyme_C"/>
    <property type="match status" value="1"/>
</dbReference>
<dbReference type="GO" id="GO:0000287">
    <property type="term" value="F:magnesium ion binding"/>
    <property type="evidence" value="ECO:0007669"/>
    <property type="project" value="UniProtKB-UniRule"/>
</dbReference>
<dbReference type="InterPro" id="IPR012000">
    <property type="entry name" value="Thiamin_PyroP_enz_cen_dom"/>
</dbReference>
<dbReference type="KEGG" id="mro:MROS_0239"/>
<dbReference type="PANTHER" id="PTHR18968:SF13">
    <property type="entry name" value="ACETOLACTATE SYNTHASE CATALYTIC SUBUNIT, MITOCHONDRIAL"/>
    <property type="match status" value="1"/>
</dbReference>
<dbReference type="InterPro" id="IPR039368">
    <property type="entry name" value="AHAS_TPP"/>
</dbReference>
<dbReference type="Gene3D" id="3.40.50.970">
    <property type="match status" value="2"/>
</dbReference>
<keyword evidence="7 14" id="KW-0808">Transferase</keyword>
<keyword evidence="5 14" id="KW-0028">Amino-acid biosynthesis</keyword>
<dbReference type="Pfam" id="PF02776">
    <property type="entry name" value="TPP_enzyme_N"/>
    <property type="match status" value="1"/>
</dbReference>